<evidence type="ECO:0000313" key="13">
    <source>
        <dbReference type="Proteomes" id="UP000811619"/>
    </source>
</evidence>
<evidence type="ECO:0000256" key="11">
    <source>
        <dbReference type="SAM" id="MobiDB-lite"/>
    </source>
</evidence>
<dbReference type="PANTHER" id="PTHR14527:SF2">
    <property type="entry name" value="PROTEIN MIS12 HOMOLOG"/>
    <property type="match status" value="1"/>
</dbReference>
<dbReference type="GO" id="GO:0005634">
    <property type="term" value="C:nucleus"/>
    <property type="evidence" value="ECO:0007669"/>
    <property type="project" value="InterPro"/>
</dbReference>
<feature type="region of interest" description="Disordered" evidence="11">
    <location>
        <begin position="369"/>
        <end position="398"/>
    </location>
</feature>
<feature type="region of interest" description="Disordered" evidence="11">
    <location>
        <begin position="198"/>
        <end position="248"/>
    </location>
</feature>
<evidence type="ECO:0000256" key="6">
    <source>
        <dbReference type="ARBA" id="ARBA00022838"/>
    </source>
</evidence>
<keyword evidence="3" id="KW-0158">Chromosome</keyword>
<dbReference type="PANTHER" id="PTHR14527">
    <property type="entry name" value="PROTEIN MIS12 HOMOLOG"/>
    <property type="match status" value="1"/>
</dbReference>
<feature type="region of interest" description="Disordered" evidence="11">
    <location>
        <begin position="326"/>
        <end position="357"/>
    </location>
</feature>
<dbReference type="GO" id="GO:0051382">
    <property type="term" value="P:kinetochore assembly"/>
    <property type="evidence" value="ECO:0007669"/>
    <property type="project" value="TreeGrafter"/>
</dbReference>
<feature type="compositionally biased region" description="Basic and acidic residues" evidence="11">
    <location>
        <begin position="385"/>
        <end position="398"/>
    </location>
</feature>
<dbReference type="GO" id="GO:0051301">
    <property type="term" value="P:cell division"/>
    <property type="evidence" value="ECO:0007669"/>
    <property type="project" value="UniProtKB-KW"/>
</dbReference>
<reference evidence="12" key="1">
    <citation type="journal article" date="2020" name="bioRxiv">
        <title>Whole genome comparisons of ergot fungi reveals the divergence and evolution of species within the genus Claviceps are the result of varying mechanisms driving genome evolution and host range expansion.</title>
        <authorList>
            <person name="Wyka S.A."/>
            <person name="Mondo S.J."/>
            <person name="Liu M."/>
            <person name="Dettman J."/>
            <person name="Nalam V."/>
            <person name="Broders K.D."/>
        </authorList>
    </citation>
    <scope>NUCLEOTIDE SEQUENCE</scope>
    <source>
        <strain evidence="12">CCC 489</strain>
    </source>
</reference>
<feature type="region of interest" description="Disordered" evidence="11">
    <location>
        <begin position="281"/>
        <end position="308"/>
    </location>
</feature>
<evidence type="ECO:0000256" key="5">
    <source>
        <dbReference type="ARBA" id="ARBA00022776"/>
    </source>
</evidence>
<accession>A0A8K0NPD3</accession>
<dbReference type="Proteomes" id="UP000811619">
    <property type="component" value="Unassembled WGS sequence"/>
</dbReference>
<evidence type="ECO:0000256" key="10">
    <source>
        <dbReference type="SAM" id="Coils"/>
    </source>
</evidence>
<evidence type="ECO:0000256" key="7">
    <source>
        <dbReference type="ARBA" id="ARBA00023054"/>
    </source>
</evidence>
<feature type="region of interest" description="Disordered" evidence="11">
    <location>
        <begin position="57"/>
        <end position="92"/>
    </location>
</feature>
<dbReference type="AlphaFoldDB" id="A0A8K0NPD3"/>
<feature type="compositionally biased region" description="Basic and acidic residues" evidence="11">
    <location>
        <begin position="210"/>
        <end position="228"/>
    </location>
</feature>
<dbReference type="GO" id="GO:0000444">
    <property type="term" value="C:MIS12/MIND type complex"/>
    <property type="evidence" value="ECO:0007669"/>
    <property type="project" value="TreeGrafter"/>
</dbReference>
<dbReference type="EMBL" id="SRPY01000023">
    <property type="protein sequence ID" value="KAG5930133.1"/>
    <property type="molecule type" value="Genomic_DNA"/>
</dbReference>
<keyword evidence="8" id="KW-0131">Cell cycle</keyword>
<evidence type="ECO:0000256" key="1">
    <source>
        <dbReference type="ARBA" id="ARBA00004629"/>
    </source>
</evidence>
<dbReference type="OrthoDB" id="1884855at2759"/>
<dbReference type="GO" id="GO:0000070">
    <property type="term" value="P:mitotic sister chromatid segregation"/>
    <property type="evidence" value="ECO:0007669"/>
    <property type="project" value="TreeGrafter"/>
</dbReference>
<comment type="subcellular location">
    <subcellularLocation>
        <location evidence="1">Chromosome</location>
        <location evidence="1">Centromere</location>
        <location evidence="1">Kinetochore</location>
    </subcellularLocation>
</comment>
<keyword evidence="7 10" id="KW-0175">Coiled coil</keyword>
<keyword evidence="6" id="KW-0995">Kinetochore</keyword>
<evidence type="ECO:0000313" key="12">
    <source>
        <dbReference type="EMBL" id="KAG5930133.1"/>
    </source>
</evidence>
<sequence length="398" mass="42152">MTTPDESDYDLLTEHFGYPPVALLDDIINTVNVLADRALDSVERVLLSLPPSKLGFKTPKAKDAAGNSSGNGNGNGDGDGDGDGTPASAEAAAKREIENGTHQLETLLNAAIDKNFDIFELYTMNNILTIDKKTRPFIKLSHYAGLDLSKHPDKPTMGGITQLRRQLHASQKLHVALEAERSKNDALLRKLREALNIPSAGAEGDGGGGLKKEAEAGGAEDEGKDKDGGSALGFLRDKGTLEQGGTDKPITTTAEFALSQLQSLRSLSSSLTALLPQLQTLDHDGNSGSDNPGGADTGSGARESWWRRDRSEYIEGASRKFLERTVGLELGPQGEVRDGEWQGGGPSATKSEVESLERVSSILGTKAVEGAAAAAAEPGNANDDEDRRADDHDAMDQP</sequence>
<feature type="coiled-coil region" evidence="10">
    <location>
        <begin position="160"/>
        <end position="197"/>
    </location>
</feature>
<keyword evidence="4" id="KW-0132">Cell division</keyword>
<evidence type="ECO:0000256" key="8">
    <source>
        <dbReference type="ARBA" id="ARBA00023306"/>
    </source>
</evidence>
<proteinExistence type="inferred from homology"/>
<evidence type="ECO:0000256" key="4">
    <source>
        <dbReference type="ARBA" id="ARBA00022618"/>
    </source>
</evidence>
<evidence type="ECO:0000256" key="3">
    <source>
        <dbReference type="ARBA" id="ARBA00022454"/>
    </source>
</evidence>
<dbReference type="InterPro" id="IPR008685">
    <property type="entry name" value="Centromere_Mis12"/>
</dbReference>
<evidence type="ECO:0000256" key="9">
    <source>
        <dbReference type="ARBA" id="ARBA00023328"/>
    </source>
</evidence>
<protein>
    <submittedName>
        <fullName evidence="12">Uncharacterized protein</fullName>
    </submittedName>
</protein>
<keyword evidence="9" id="KW-0137">Centromere</keyword>
<evidence type="ECO:0000256" key="2">
    <source>
        <dbReference type="ARBA" id="ARBA00008643"/>
    </source>
</evidence>
<feature type="compositionally biased region" description="Low complexity" evidence="11">
    <location>
        <begin position="369"/>
        <end position="381"/>
    </location>
</feature>
<name>A0A8K0NPD3_9HYPO</name>
<comment type="similarity">
    <text evidence="2">Belongs to the mis12 family.</text>
</comment>
<keyword evidence="5" id="KW-0498">Mitosis</keyword>
<keyword evidence="13" id="KW-1185">Reference proteome</keyword>
<gene>
    <name evidence="12" type="ORF">E4U42_002869</name>
</gene>
<comment type="caution">
    <text evidence="12">The sequence shown here is derived from an EMBL/GenBank/DDBJ whole genome shotgun (WGS) entry which is preliminary data.</text>
</comment>
<dbReference type="Pfam" id="PF05859">
    <property type="entry name" value="Mis12"/>
    <property type="match status" value="1"/>
</dbReference>
<organism evidence="12 13">
    <name type="scientific">Claviceps africana</name>
    <dbReference type="NCBI Taxonomy" id="83212"/>
    <lineage>
        <taxon>Eukaryota</taxon>
        <taxon>Fungi</taxon>
        <taxon>Dikarya</taxon>
        <taxon>Ascomycota</taxon>
        <taxon>Pezizomycotina</taxon>
        <taxon>Sordariomycetes</taxon>
        <taxon>Hypocreomycetidae</taxon>
        <taxon>Hypocreales</taxon>
        <taxon>Clavicipitaceae</taxon>
        <taxon>Claviceps</taxon>
    </lineage>
</organism>